<proteinExistence type="predicted"/>
<sequence>MPAQLWRPRVRATWQIVLSDPIRLPSNAPSIAPDVEIFDIDLFENPKETIDALHRLGKKAIAYFSAGSYEPERPDSKEFHSKDLGKKMDGWPKEKWVDLRSENVRRIIGRRIELAAQKGFDGVDPDNVDGYDNKNGLGLTKADSIDFIHFLAAKAHSLNLSIGLKNAGDIIPSVLSVVDFSVNEQCVQYKEADQFLPFIRAGKPVFHIEYPAELKSKVVKDICARSGHAKDAADFSTILKDMDLDGSIEFVDGSKSHTPTIS</sequence>
<dbReference type="Pfam" id="PF03537">
    <property type="entry name" value="Glyco_hydro_114"/>
    <property type="match status" value="1"/>
</dbReference>
<dbReference type="EMBL" id="CP042192">
    <property type="protein sequence ID" value="QDS72999.1"/>
    <property type="molecule type" value="Genomic_DNA"/>
</dbReference>
<gene>
    <name evidence="4" type="ORF">FKW77_008986</name>
</gene>
<reference evidence="4 5" key="1">
    <citation type="submission" date="2019-07" db="EMBL/GenBank/DDBJ databases">
        <title>Finished genome of Venturia effusa.</title>
        <authorList>
            <person name="Young C.A."/>
            <person name="Cox M.P."/>
            <person name="Ganley A.R.D."/>
            <person name="David W.J."/>
        </authorList>
    </citation>
    <scope>NUCLEOTIDE SEQUENCE [LARGE SCALE GENOMIC DNA]</scope>
    <source>
        <strain evidence="5">albino</strain>
    </source>
</reference>
<evidence type="ECO:0000256" key="2">
    <source>
        <dbReference type="ARBA" id="ARBA00012755"/>
    </source>
</evidence>
<dbReference type="InterPro" id="IPR013785">
    <property type="entry name" value="Aldolase_TIM"/>
</dbReference>
<feature type="domain" description="Glycoside-hydrolase family GH114 TIM-barrel" evidence="3">
    <location>
        <begin position="13"/>
        <end position="246"/>
    </location>
</feature>
<dbReference type="Gene3D" id="3.20.20.70">
    <property type="entry name" value="Aldolase class I"/>
    <property type="match status" value="1"/>
</dbReference>
<evidence type="ECO:0000313" key="4">
    <source>
        <dbReference type="EMBL" id="QDS72999.1"/>
    </source>
</evidence>
<dbReference type="SUPFAM" id="SSF51445">
    <property type="entry name" value="(Trans)glycosidases"/>
    <property type="match status" value="1"/>
</dbReference>
<accession>A0A517LBJ0</accession>
<dbReference type="AlphaFoldDB" id="A0A517LBJ0"/>
<comment type="catalytic activity">
    <reaction evidence="1">
        <text>Hydrolysis of terminal, non-reducing alpha-D-galactose residues in alpha-D-galactosides, including galactose oligosaccharides, galactomannans and galactolipids.</text>
        <dbReference type="EC" id="3.2.1.22"/>
    </reaction>
</comment>
<dbReference type="PANTHER" id="PTHR35273:SF2">
    <property type="entry name" value="ALPHA-GALACTOSIDASE"/>
    <property type="match status" value="1"/>
</dbReference>
<organism evidence="4 5">
    <name type="scientific">Venturia effusa</name>
    <dbReference type="NCBI Taxonomy" id="50376"/>
    <lineage>
        <taxon>Eukaryota</taxon>
        <taxon>Fungi</taxon>
        <taxon>Dikarya</taxon>
        <taxon>Ascomycota</taxon>
        <taxon>Pezizomycotina</taxon>
        <taxon>Dothideomycetes</taxon>
        <taxon>Pleosporomycetidae</taxon>
        <taxon>Venturiales</taxon>
        <taxon>Venturiaceae</taxon>
        <taxon>Venturia</taxon>
    </lineage>
</organism>
<evidence type="ECO:0000313" key="5">
    <source>
        <dbReference type="Proteomes" id="UP000316270"/>
    </source>
</evidence>
<protein>
    <recommendedName>
        <fullName evidence="2">alpha-galactosidase</fullName>
        <ecNumber evidence="2">3.2.1.22</ecNumber>
    </recommendedName>
</protein>
<dbReference type="PANTHER" id="PTHR35273">
    <property type="entry name" value="ALPHA-1,4 POLYGALACTOSAMINIDASE, PUTATIVE (AFU_ORTHOLOGUE AFUA_3G07890)-RELATED"/>
    <property type="match status" value="1"/>
</dbReference>
<dbReference type="GO" id="GO:0004557">
    <property type="term" value="F:alpha-galactosidase activity"/>
    <property type="evidence" value="ECO:0007669"/>
    <property type="project" value="UniProtKB-EC"/>
</dbReference>
<dbReference type="InterPro" id="IPR017853">
    <property type="entry name" value="GH"/>
</dbReference>
<dbReference type="Proteomes" id="UP000316270">
    <property type="component" value="Chromosome 8"/>
</dbReference>
<dbReference type="STRING" id="50376.A0A517LBJ0"/>
<keyword evidence="5" id="KW-1185">Reference proteome</keyword>
<evidence type="ECO:0000259" key="3">
    <source>
        <dbReference type="Pfam" id="PF03537"/>
    </source>
</evidence>
<dbReference type="InterPro" id="IPR004352">
    <property type="entry name" value="GH114_TIM-barrel"/>
</dbReference>
<name>A0A517LBJ0_9PEZI</name>
<evidence type="ECO:0000256" key="1">
    <source>
        <dbReference type="ARBA" id="ARBA00001255"/>
    </source>
</evidence>
<dbReference type="OrthoDB" id="2108802at2759"/>
<dbReference type="EC" id="3.2.1.22" evidence="2"/>